<dbReference type="EMBL" id="VSRR010090885">
    <property type="protein sequence ID" value="MPC92341.1"/>
    <property type="molecule type" value="Genomic_DNA"/>
</dbReference>
<comment type="caution">
    <text evidence="2">The sequence shown here is derived from an EMBL/GenBank/DDBJ whole genome shotgun (WGS) entry which is preliminary data.</text>
</comment>
<keyword evidence="1" id="KW-0472">Membrane</keyword>
<evidence type="ECO:0000256" key="1">
    <source>
        <dbReference type="SAM" id="Phobius"/>
    </source>
</evidence>
<keyword evidence="3" id="KW-1185">Reference proteome</keyword>
<keyword evidence="1" id="KW-0812">Transmembrane</keyword>
<dbReference type="AlphaFoldDB" id="A0A5B7J3A9"/>
<evidence type="ECO:0000313" key="2">
    <source>
        <dbReference type="EMBL" id="MPC92341.1"/>
    </source>
</evidence>
<gene>
    <name evidence="2" type="ORF">E2C01_087424</name>
</gene>
<proteinExistence type="predicted"/>
<evidence type="ECO:0000313" key="3">
    <source>
        <dbReference type="Proteomes" id="UP000324222"/>
    </source>
</evidence>
<organism evidence="2 3">
    <name type="scientific">Portunus trituberculatus</name>
    <name type="common">Swimming crab</name>
    <name type="synonym">Neptunus trituberculatus</name>
    <dbReference type="NCBI Taxonomy" id="210409"/>
    <lineage>
        <taxon>Eukaryota</taxon>
        <taxon>Metazoa</taxon>
        <taxon>Ecdysozoa</taxon>
        <taxon>Arthropoda</taxon>
        <taxon>Crustacea</taxon>
        <taxon>Multicrustacea</taxon>
        <taxon>Malacostraca</taxon>
        <taxon>Eumalacostraca</taxon>
        <taxon>Eucarida</taxon>
        <taxon>Decapoda</taxon>
        <taxon>Pleocyemata</taxon>
        <taxon>Brachyura</taxon>
        <taxon>Eubrachyura</taxon>
        <taxon>Portunoidea</taxon>
        <taxon>Portunidae</taxon>
        <taxon>Portuninae</taxon>
        <taxon>Portunus</taxon>
    </lineage>
</organism>
<sequence length="125" mass="13961">MVNVLAIVIYHLRELPSRLLCTILVPSPTRLVKPFSHPPTKTAHVHRLPVQCTDPWLANTLLHGRVYNAQSTNTNITTTTTTTTLTPMPQQLSPDTTIITVIVFIVIIIQTLIIVTPLLQRLPQL</sequence>
<keyword evidence="1" id="KW-1133">Transmembrane helix</keyword>
<accession>A0A5B7J3A9</accession>
<feature type="transmembrane region" description="Helical" evidence="1">
    <location>
        <begin position="98"/>
        <end position="119"/>
    </location>
</feature>
<reference evidence="2 3" key="1">
    <citation type="submission" date="2019-05" db="EMBL/GenBank/DDBJ databases">
        <title>Another draft genome of Portunus trituberculatus and its Hox gene families provides insights of decapod evolution.</title>
        <authorList>
            <person name="Jeong J.-H."/>
            <person name="Song I."/>
            <person name="Kim S."/>
            <person name="Choi T."/>
            <person name="Kim D."/>
            <person name="Ryu S."/>
            <person name="Kim W."/>
        </authorList>
    </citation>
    <scope>NUCLEOTIDE SEQUENCE [LARGE SCALE GENOMIC DNA]</scope>
    <source>
        <tissue evidence="2">Muscle</tissue>
    </source>
</reference>
<protein>
    <submittedName>
        <fullName evidence="2">Uncharacterized protein</fullName>
    </submittedName>
</protein>
<name>A0A5B7J3A9_PORTR</name>
<dbReference type="Proteomes" id="UP000324222">
    <property type="component" value="Unassembled WGS sequence"/>
</dbReference>